<dbReference type="GO" id="GO:0006302">
    <property type="term" value="P:double-strand break repair"/>
    <property type="evidence" value="ECO:0007669"/>
    <property type="project" value="TreeGrafter"/>
</dbReference>
<dbReference type="SMART" id="SM00474">
    <property type="entry name" value="35EXOc"/>
    <property type="match status" value="1"/>
</dbReference>
<dbReference type="PRINTS" id="PR00868">
    <property type="entry name" value="DNAPOLI"/>
</dbReference>
<dbReference type="PROSITE" id="PS00447">
    <property type="entry name" value="DNA_POLYMERASE_A"/>
    <property type="match status" value="1"/>
</dbReference>
<dbReference type="SUPFAM" id="SSF56672">
    <property type="entry name" value="DNA/RNA polymerases"/>
    <property type="match status" value="1"/>
</dbReference>
<organism evidence="12 13">
    <name type="scientific">Listeria booriae</name>
    <dbReference type="NCBI Taxonomy" id="1552123"/>
    <lineage>
        <taxon>Bacteria</taxon>
        <taxon>Bacillati</taxon>
        <taxon>Bacillota</taxon>
        <taxon>Bacilli</taxon>
        <taxon>Bacillales</taxon>
        <taxon>Listeriaceae</taxon>
        <taxon>Listeria</taxon>
    </lineage>
</organism>
<dbReference type="PANTHER" id="PTHR10133">
    <property type="entry name" value="DNA POLYMERASE I"/>
    <property type="match status" value="1"/>
</dbReference>
<evidence type="ECO:0000256" key="9">
    <source>
        <dbReference type="ARBA" id="ARBA00049244"/>
    </source>
</evidence>
<protein>
    <recommendedName>
        <fullName evidence="3">DNA polymerase I</fullName>
        <ecNumber evidence="2">2.7.7.7</ecNumber>
    </recommendedName>
</protein>
<dbReference type="EC" id="2.7.7.7" evidence="2"/>
<dbReference type="InterPro" id="IPR002562">
    <property type="entry name" value="3'-5'_exonuclease_dom"/>
</dbReference>
<evidence type="ECO:0000313" key="12">
    <source>
        <dbReference type="EMBL" id="MBC1564089.1"/>
    </source>
</evidence>
<keyword evidence="5" id="KW-0548">Nucleotidyltransferase</keyword>
<dbReference type="GO" id="GO:0003677">
    <property type="term" value="F:DNA binding"/>
    <property type="evidence" value="ECO:0007669"/>
    <property type="project" value="UniProtKB-KW"/>
</dbReference>
<evidence type="ECO:0000256" key="1">
    <source>
        <dbReference type="ARBA" id="ARBA00007705"/>
    </source>
</evidence>
<evidence type="ECO:0000256" key="7">
    <source>
        <dbReference type="ARBA" id="ARBA00022932"/>
    </source>
</evidence>
<keyword evidence="6" id="KW-0235">DNA replication</keyword>
<dbReference type="CDD" id="cd06139">
    <property type="entry name" value="DNA_polA_I_Ecoli_like_exo"/>
    <property type="match status" value="1"/>
</dbReference>
<dbReference type="InterPro" id="IPR001098">
    <property type="entry name" value="DNA-dir_DNA_pol_A_palm_dom"/>
</dbReference>
<dbReference type="InterPro" id="IPR002298">
    <property type="entry name" value="DNA_polymerase_A"/>
</dbReference>
<dbReference type="Gene3D" id="3.30.420.10">
    <property type="entry name" value="Ribonuclease H-like superfamily/Ribonuclease H"/>
    <property type="match status" value="1"/>
</dbReference>
<feature type="domain" description="3'-5' exonuclease" evidence="10">
    <location>
        <begin position="108"/>
        <end position="292"/>
    </location>
</feature>
<keyword evidence="4" id="KW-0808">Transferase</keyword>
<comment type="similarity">
    <text evidence="1">Belongs to the DNA polymerase type-A family.</text>
</comment>
<feature type="domain" description="DNA-directed DNA polymerase family A palm" evidence="11">
    <location>
        <begin position="450"/>
        <end position="656"/>
    </location>
</feature>
<dbReference type="Pfam" id="PF01612">
    <property type="entry name" value="DNA_pol_A_exo1"/>
    <property type="match status" value="1"/>
</dbReference>
<comment type="catalytic activity">
    <reaction evidence="9">
        <text>DNA(n) + a 2'-deoxyribonucleoside 5'-triphosphate = DNA(n+1) + diphosphate</text>
        <dbReference type="Rhea" id="RHEA:22508"/>
        <dbReference type="Rhea" id="RHEA-COMP:17339"/>
        <dbReference type="Rhea" id="RHEA-COMP:17340"/>
        <dbReference type="ChEBI" id="CHEBI:33019"/>
        <dbReference type="ChEBI" id="CHEBI:61560"/>
        <dbReference type="ChEBI" id="CHEBI:173112"/>
        <dbReference type="EC" id="2.7.7.7"/>
    </reaction>
</comment>
<comment type="caution">
    <text evidence="12">The sequence shown here is derived from an EMBL/GenBank/DDBJ whole genome shotgun (WGS) entry which is preliminary data.</text>
</comment>
<keyword evidence="8" id="KW-0238">DNA-binding</keyword>
<sequence>MAPKIKLTLNIEDATPLTNAVKRKKASNETLAEAWQRLASLKNNTTDQRMLAEVKAAMEEGKIGREADAVAGNKRLSKAEVKRLWVQVKEIRKLEILEEMAANMPDNYWLIQTVERLDEFLAIIDNEQMLVFDVETTGVNVYRDYLVGHVISAVDANLHAYIPVRHITEEVQLDAEYVARRLKPYYENGAIKKVAHNAGYDIAILKNDLNIDLKGLYFDTMPAMTMLNENEPSYALKKLVEKYLNIPSLTYGELFGKNGFETVSDLRVATAYAAKDGDVTLKLMRFQQKHLERFPSIYKYFMEVEMPFVETLVETEATGFVIDQAYAAQYADKLAAEIEDLRAELTETFGGININSPAQLKPKLEELTGQKLESIDAKKVLKPLAPKYPLIKSYLKYKADAKLYGTYISKLPSLVEPKTGRLHPSYKANGAATGRLSSSGGFNAQNLPPEAREIIVAPEDKVIVGLDFGNQEGRIAAAKANEEFLLKAFREGRDPYIALASIAYNIPESEISKDSKERKRAKTGFLAYIYGTGDRTMGEQLGITTKEANELKATLGAQMPNLASWTADNKTFVKRHGFVWIGDNARKRRLPDALKGEYRPLLQCSNARVQGEAAIQTKVTMNKMSEVLAELRAKGRDFRPLATVHDELLVEAPADITEEERDILVDVMTQSYLLEGVDNESDVEIYTERWGDAVRWDEFVKERGGNID</sequence>
<proteinExistence type="inferred from homology"/>
<dbReference type="SMART" id="SM00482">
    <property type="entry name" value="POLAc"/>
    <property type="match status" value="1"/>
</dbReference>
<dbReference type="AlphaFoldDB" id="A0A841ZTN1"/>
<evidence type="ECO:0000256" key="3">
    <source>
        <dbReference type="ARBA" id="ARBA00020311"/>
    </source>
</evidence>
<dbReference type="InterPro" id="IPR012337">
    <property type="entry name" value="RNaseH-like_sf"/>
</dbReference>
<gene>
    <name evidence="12" type="ORF">HB907_01645</name>
</gene>
<dbReference type="EMBL" id="JAARRU010000001">
    <property type="protein sequence ID" value="MBC1564089.1"/>
    <property type="molecule type" value="Genomic_DNA"/>
</dbReference>
<accession>A0A841ZTN1</accession>
<dbReference type="SUPFAM" id="SSF53098">
    <property type="entry name" value="Ribonuclease H-like"/>
    <property type="match status" value="1"/>
</dbReference>
<evidence type="ECO:0000256" key="8">
    <source>
        <dbReference type="ARBA" id="ARBA00023125"/>
    </source>
</evidence>
<evidence type="ECO:0000256" key="5">
    <source>
        <dbReference type="ARBA" id="ARBA00022695"/>
    </source>
</evidence>
<dbReference type="Gene3D" id="1.10.150.20">
    <property type="entry name" value="5' to 3' exonuclease, C-terminal subdomain"/>
    <property type="match status" value="1"/>
</dbReference>
<dbReference type="Gene3D" id="1.20.1060.10">
    <property type="entry name" value="Taq DNA Polymerase, Chain T, domain 4"/>
    <property type="match status" value="1"/>
</dbReference>
<evidence type="ECO:0000256" key="4">
    <source>
        <dbReference type="ARBA" id="ARBA00022679"/>
    </source>
</evidence>
<dbReference type="InterPro" id="IPR043502">
    <property type="entry name" value="DNA/RNA_pol_sf"/>
</dbReference>
<dbReference type="InterPro" id="IPR036397">
    <property type="entry name" value="RNaseH_sf"/>
</dbReference>
<dbReference type="InterPro" id="IPR019760">
    <property type="entry name" value="DNA-dir_DNA_pol_A_CS"/>
</dbReference>
<reference evidence="12 13" key="1">
    <citation type="submission" date="2020-03" db="EMBL/GenBank/DDBJ databases">
        <title>Soil Listeria distribution.</title>
        <authorList>
            <person name="Liao J."/>
            <person name="Wiedmann M."/>
        </authorList>
    </citation>
    <scope>NUCLEOTIDE SEQUENCE [LARGE SCALE GENOMIC DNA]</scope>
    <source>
        <strain evidence="12 13">FSL L7-1427</strain>
    </source>
</reference>
<evidence type="ECO:0000313" key="13">
    <source>
        <dbReference type="Proteomes" id="UP000586951"/>
    </source>
</evidence>
<dbReference type="Pfam" id="PF00476">
    <property type="entry name" value="DNA_pol_A"/>
    <property type="match status" value="1"/>
</dbReference>
<evidence type="ECO:0000259" key="10">
    <source>
        <dbReference type="SMART" id="SM00474"/>
    </source>
</evidence>
<name>A0A841ZTN1_9LIST</name>
<keyword evidence="7" id="KW-0239">DNA-directed DNA polymerase</keyword>
<evidence type="ECO:0000259" key="11">
    <source>
        <dbReference type="SMART" id="SM00482"/>
    </source>
</evidence>
<dbReference type="PANTHER" id="PTHR10133:SF27">
    <property type="entry name" value="DNA POLYMERASE NU"/>
    <property type="match status" value="1"/>
</dbReference>
<dbReference type="Gene3D" id="3.30.70.370">
    <property type="match status" value="1"/>
</dbReference>
<evidence type="ECO:0000256" key="6">
    <source>
        <dbReference type="ARBA" id="ARBA00022705"/>
    </source>
</evidence>
<dbReference type="GO" id="GO:0003887">
    <property type="term" value="F:DNA-directed DNA polymerase activity"/>
    <property type="evidence" value="ECO:0007669"/>
    <property type="project" value="UniProtKB-KW"/>
</dbReference>
<evidence type="ECO:0000256" key="2">
    <source>
        <dbReference type="ARBA" id="ARBA00012417"/>
    </source>
</evidence>
<dbReference type="GO" id="GO:0008408">
    <property type="term" value="F:3'-5' exonuclease activity"/>
    <property type="evidence" value="ECO:0007669"/>
    <property type="project" value="InterPro"/>
</dbReference>
<dbReference type="RefSeq" id="WP_185416227.1">
    <property type="nucleotide sequence ID" value="NZ_JAARRU010000001.1"/>
</dbReference>
<dbReference type="GO" id="GO:0006261">
    <property type="term" value="P:DNA-templated DNA replication"/>
    <property type="evidence" value="ECO:0007669"/>
    <property type="project" value="InterPro"/>
</dbReference>
<dbReference type="Proteomes" id="UP000586951">
    <property type="component" value="Unassembled WGS sequence"/>
</dbReference>